<accession>A0AAU8GLF8</accession>
<proteinExistence type="predicted"/>
<protein>
    <recommendedName>
        <fullName evidence="2">Head-to-tail connector protein</fullName>
    </recommendedName>
</protein>
<reference evidence="1" key="1">
    <citation type="submission" date="2024-04" db="EMBL/GenBank/DDBJ databases">
        <authorList>
            <person name="Adelman N."/>
            <person name="Griciute V."/>
            <person name="Hart J."/>
            <person name="Matonsi M."/>
            <person name="Molloy S.D."/>
            <person name="Viland M.D."/>
            <person name="Lewis C.M."/>
            <person name="Garlena R.A."/>
            <person name="Russell D.A."/>
            <person name="Jacobs-Sera D."/>
            <person name="Hatfull G.F."/>
        </authorList>
    </citation>
    <scope>NUCLEOTIDE SEQUENCE</scope>
</reference>
<evidence type="ECO:0008006" key="2">
    <source>
        <dbReference type="Google" id="ProtNLM"/>
    </source>
</evidence>
<organism evidence="1">
    <name type="scientific">Mycobacterium phage Farewell</name>
    <dbReference type="NCBI Taxonomy" id="3158893"/>
    <lineage>
        <taxon>Viruses</taxon>
        <taxon>Duplodnaviria</taxon>
        <taxon>Heunggongvirae</taxon>
        <taxon>Uroviricota</taxon>
        <taxon>Caudoviricetes</taxon>
    </lineage>
</organism>
<dbReference type="EMBL" id="PP750958">
    <property type="protein sequence ID" value="XCH42727.1"/>
    <property type="molecule type" value="Genomic_DNA"/>
</dbReference>
<name>A0AAU8GLF8_9CAUD</name>
<gene>
    <name evidence="1" type="primary">9</name>
    <name evidence="1" type="ORF">PBI_FAREWELL_9</name>
</gene>
<evidence type="ECO:0000313" key="1">
    <source>
        <dbReference type="EMBL" id="XCH42727.1"/>
    </source>
</evidence>
<sequence length="122" mass="13054">MQCDIPSNPNPFLTHYMLSPENVSVMRQAGTLVRDVYRAIVAKDEGDLAESAEVQLALGGTKFDRICADVIVGSGTPRGGYGASHEFGIGIHPDSRVPPTSWMPQAPVDDFVKVLAIVDSLA</sequence>